<evidence type="ECO:0000256" key="7">
    <source>
        <dbReference type="ARBA" id="ARBA00022989"/>
    </source>
</evidence>
<keyword evidence="4" id="KW-1003">Cell membrane</keyword>
<proteinExistence type="inferred from homology"/>
<comment type="subcellular location">
    <subcellularLocation>
        <location evidence="1">Cell inner membrane</location>
        <topology evidence="1">Multi-pass membrane protein</topology>
    </subcellularLocation>
</comment>
<evidence type="ECO:0000256" key="4">
    <source>
        <dbReference type="ARBA" id="ARBA00022475"/>
    </source>
</evidence>
<evidence type="ECO:0000313" key="10">
    <source>
        <dbReference type="EMBL" id="MDU0111816.1"/>
    </source>
</evidence>
<keyword evidence="6 9" id="KW-0812">Transmembrane</keyword>
<evidence type="ECO:0000256" key="5">
    <source>
        <dbReference type="ARBA" id="ARBA00022519"/>
    </source>
</evidence>
<evidence type="ECO:0000256" key="2">
    <source>
        <dbReference type="ARBA" id="ARBA00009474"/>
    </source>
</evidence>
<dbReference type="InterPro" id="IPR007334">
    <property type="entry name" value="UPF0208"/>
</dbReference>
<reference evidence="10 11" key="1">
    <citation type="submission" date="2023-10" db="EMBL/GenBank/DDBJ databases">
        <title>Psychrosphaera aquimaarina strain SW33 isolated from seawater.</title>
        <authorList>
            <person name="Bayburt H."/>
            <person name="Kim J.M."/>
            <person name="Choi B.J."/>
            <person name="Jeon C.O."/>
        </authorList>
    </citation>
    <scope>NUCLEOTIDE SEQUENCE [LARGE SCALE GENOMIC DNA]</scope>
    <source>
        <strain evidence="10 11">KCTC 52743</strain>
    </source>
</reference>
<protein>
    <recommendedName>
        <fullName evidence="3">UPF0208 membrane protein YfbV</fullName>
    </recommendedName>
</protein>
<keyword evidence="8 9" id="KW-0472">Membrane</keyword>
<keyword evidence="5" id="KW-0997">Cell inner membrane</keyword>
<comment type="caution">
    <text evidence="10">The sequence shown here is derived from an EMBL/GenBank/DDBJ whole genome shotgun (WGS) entry which is preliminary data.</text>
</comment>
<sequence length="146" mass="16616">MKIILVATLNSGYKFSQTWPKKEPYLLSFPQTGYVKLADLAMTVAPIIAFITAYLQLSYNGMDNINTTIAMSLLILSLPIHGYFLLGKQAEADLPIGLKSWYREIEQQLQNSDVEMKQGVNLNKSKAHKLTYMDLAKLLKVRFERK</sequence>
<organism evidence="10 11">
    <name type="scientific">Psychrosphaera aquimarina</name>
    <dbReference type="NCBI Taxonomy" id="2044854"/>
    <lineage>
        <taxon>Bacteria</taxon>
        <taxon>Pseudomonadati</taxon>
        <taxon>Pseudomonadota</taxon>
        <taxon>Gammaproteobacteria</taxon>
        <taxon>Alteromonadales</taxon>
        <taxon>Pseudoalteromonadaceae</taxon>
        <taxon>Psychrosphaera</taxon>
    </lineage>
</organism>
<comment type="similarity">
    <text evidence="2">Belongs to the UPF0208 family.</text>
</comment>
<dbReference type="Pfam" id="PF04217">
    <property type="entry name" value="DUF412"/>
    <property type="match status" value="1"/>
</dbReference>
<dbReference type="RefSeq" id="WP_315945704.1">
    <property type="nucleotide sequence ID" value="NZ_JAWCUA010000001.1"/>
</dbReference>
<evidence type="ECO:0000256" key="1">
    <source>
        <dbReference type="ARBA" id="ARBA00004429"/>
    </source>
</evidence>
<evidence type="ECO:0000256" key="9">
    <source>
        <dbReference type="SAM" id="Phobius"/>
    </source>
</evidence>
<name>A0ABU3QWL2_9GAMM</name>
<gene>
    <name evidence="10" type="ORF">RT723_02080</name>
</gene>
<dbReference type="EMBL" id="JAWCUA010000001">
    <property type="protein sequence ID" value="MDU0111816.1"/>
    <property type="molecule type" value="Genomic_DNA"/>
</dbReference>
<evidence type="ECO:0000256" key="6">
    <source>
        <dbReference type="ARBA" id="ARBA00022692"/>
    </source>
</evidence>
<evidence type="ECO:0000313" key="11">
    <source>
        <dbReference type="Proteomes" id="UP001257914"/>
    </source>
</evidence>
<evidence type="ECO:0000256" key="3">
    <source>
        <dbReference type="ARBA" id="ARBA00018831"/>
    </source>
</evidence>
<accession>A0ABU3QWL2</accession>
<keyword evidence="11" id="KW-1185">Reference proteome</keyword>
<feature type="transmembrane region" description="Helical" evidence="9">
    <location>
        <begin position="37"/>
        <end position="57"/>
    </location>
</feature>
<feature type="transmembrane region" description="Helical" evidence="9">
    <location>
        <begin position="69"/>
        <end position="86"/>
    </location>
</feature>
<dbReference type="Proteomes" id="UP001257914">
    <property type="component" value="Unassembled WGS sequence"/>
</dbReference>
<evidence type="ECO:0000256" key="8">
    <source>
        <dbReference type="ARBA" id="ARBA00023136"/>
    </source>
</evidence>
<keyword evidence="7 9" id="KW-1133">Transmembrane helix</keyword>